<dbReference type="OrthoDB" id="436852at2759"/>
<dbReference type="InterPro" id="IPR021998">
    <property type="entry name" value="Alfin_N"/>
</dbReference>
<dbReference type="InterPro" id="IPR045104">
    <property type="entry name" value="Alfin"/>
</dbReference>
<dbReference type="GO" id="GO:0042393">
    <property type="term" value="F:histone binding"/>
    <property type="evidence" value="ECO:0007669"/>
    <property type="project" value="UniProtKB-UniRule"/>
</dbReference>
<sequence>MSPPSPPPPPPTHRGVFEDFSTRRTALIRALTTDRDEFYGFCNSETEILCLYGHDDGSWEVKPPEPMVPTMLPEPMTGINLCRNDVSRVDWLSIVAIHSDAWLMSVSFFLGALLTSDERYTSVSTIKYK</sequence>
<dbReference type="GO" id="GO:0003712">
    <property type="term" value="F:transcription coregulator activity"/>
    <property type="evidence" value="ECO:0000318"/>
    <property type="project" value="GO_Central"/>
</dbReference>
<reference evidence="3 4" key="1">
    <citation type="journal article" date="2010" name="Nature">
        <title>Genome sequencing and analysis of the model grass Brachypodium distachyon.</title>
        <authorList>
            <consortium name="International Brachypodium Initiative"/>
        </authorList>
    </citation>
    <scope>NUCLEOTIDE SEQUENCE [LARGE SCALE GENOMIC DNA]</scope>
    <source>
        <strain evidence="3 4">Bd21</strain>
    </source>
</reference>
<keyword evidence="1" id="KW-0156">Chromatin regulator</keyword>
<dbReference type="InParanoid" id="A0A0Q3G828"/>
<comment type="similarity">
    <text evidence="1">Belongs to the Alfin family.</text>
</comment>
<dbReference type="EnsemblPlants" id="KQK06653">
    <property type="protein sequence ID" value="KQK06653"/>
    <property type="gene ID" value="BRADI_2g27647v3"/>
</dbReference>
<keyword evidence="1" id="KW-0862">Zinc</keyword>
<organism evidence="3">
    <name type="scientific">Brachypodium distachyon</name>
    <name type="common">Purple false brome</name>
    <name type="synonym">Trachynia distachya</name>
    <dbReference type="NCBI Taxonomy" id="15368"/>
    <lineage>
        <taxon>Eukaryota</taxon>
        <taxon>Viridiplantae</taxon>
        <taxon>Streptophyta</taxon>
        <taxon>Embryophyta</taxon>
        <taxon>Tracheophyta</taxon>
        <taxon>Spermatophyta</taxon>
        <taxon>Magnoliopsida</taxon>
        <taxon>Liliopsida</taxon>
        <taxon>Poales</taxon>
        <taxon>Poaceae</taxon>
        <taxon>BOP clade</taxon>
        <taxon>Pooideae</taxon>
        <taxon>Stipodae</taxon>
        <taxon>Brachypodieae</taxon>
        <taxon>Brachypodium</taxon>
    </lineage>
</organism>
<dbReference type="GO" id="GO:0000976">
    <property type="term" value="F:transcription cis-regulatory region binding"/>
    <property type="evidence" value="ECO:0000318"/>
    <property type="project" value="GO_Central"/>
</dbReference>
<protein>
    <recommendedName>
        <fullName evidence="1">PHD finger protein ALFIN-LIKE</fullName>
    </recommendedName>
</protein>
<dbReference type="STRING" id="15368.A0A0Q3G828"/>
<reference evidence="3" key="2">
    <citation type="submission" date="2017-06" db="EMBL/GenBank/DDBJ databases">
        <title>WGS assembly of Brachypodium distachyon.</title>
        <authorList>
            <consortium name="The International Brachypodium Initiative"/>
            <person name="Lucas S."/>
            <person name="Harmon-Smith M."/>
            <person name="Lail K."/>
            <person name="Tice H."/>
            <person name="Grimwood J."/>
            <person name="Bruce D."/>
            <person name="Barry K."/>
            <person name="Shu S."/>
            <person name="Lindquist E."/>
            <person name="Wang M."/>
            <person name="Pitluck S."/>
            <person name="Vogel J.P."/>
            <person name="Garvin D.F."/>
            <person name="Mockler T.C."/>
            <person name="Schmutz J."/>
            <person name="Rokhsar D."/>
            <person name="Bevan M.W."/>
        </authorList>
    </citation>
    <scope>NUCLEOTIDE SEQUENCE</scope>
    <source>
        <strain evidence="3">Bd21</strain>
    </source>
</reference>
<evidence type="ECO:0000313" key="3">
    <source>
        <dbReference type="EMBL" id="KQK06653.1"/>
    </source>
</evidence>
<dbReference type="GO" id="GO:0005634">
    <property type="term" value="C:nucleus"/>
    <property type="evidence" value="ECO:0000318"/>
    <property type="project" value="GO_Central"/>
</dbReference>
<feature type="domain" description="Alfin N-terminal" evidence="2">
    <location>
        <begin position="14"/>
        <end position="126"/>
    </location>
</feature>
<gene>
    <name evidence="3" type="ORF">BRADI_2g27647v3</name>
</gene>
<dbReference type="PANTHER" id="PTHR12321:SF39">
    <property type="entry name" value="PHD FINGER PROTEIN ALFIN-LIKE 2"/>
    <property type="match status" value="1"/>
</dbReference>
<comment type="subcellular location">
    <subcellularLocation>
        <location evidence="1">Nucleus</location>
    </subcellularLocation>
</comment>
<evidence type="ECO:0000313" key="5">
    <source>
        <dbReference type="Proteomes" id="UP000008810"/>
    </source>
</evidence>
<dbReference type="GO" id="GO:0006355">
    <property type="term" value="P:regulation of DNA-templated transcription"/>
    <property type="evidence" value="ECO:0007669"/>
    <property type="project" value="UniProtKB-UniRule"/>
</dbReference>
<dbReference type="Proteomes" id="UP000008810">
    <property type="component" value="Chromosome 2"/>
</dbReference>
<dbReference type="AlphaFoldDB" id="A0A0Q3G828"/>
<dbReference type="GO" id="GO:0006325">
    <property type="term" value="P:chromatin organization"/>
    <property type="evidence" value="ECO:0007669"/>
    <property type="project" value="UniProtKB-UniRule"/>
</dbReference>
<keyword evidence="1" id="KW-0863">Zinc-finger</keyword>
<evidence type="ECO:0000256" key="1">
    <source>
        <dbReference type="RuleBase" id="RU369089"/>
    </source>
</evidence>
<keyword evidence="1" id="KW-0804">Transcription</keyword>
<keyword evidence="1" id="KW-0805">Transcription regulation</keyword>
<proteinExistence type="inferred from homology"/>
<dbReference type="PANTHER" id="PTHR12321">
    <property type="entry name" value="CPG BINDING PROTEIN"/>
    <property type="match status" value="1"/>
</dbReference>
<comment type="function">
    <text evidence="1">Histone-binding component that specifically recognizes H3 tails trimethylated on 'Lys-4' (H3K4me3), which mark transcription start sites of virtually all active genes.</text>
</comment>
<evidence type="ECO:0000313" key="4">
    <source>
        <dbReference type="EnsemblPlants" id="KQK06653"/>
    </source>
</evidence>
<name>A0A0Q3G828_BRADI</name>
<keyword evidence="1" id="KW-0539">Nucleus</keyword>
<evidence type="ECO:0000259" key="2">
    <source>
        <dbReference type="Pfam" id="PF12165"/>
    </source>
</evidence>
<reference evidence="4" key="3">
    <citation type="submission" date="2018-08" db="UniProtKB">
        <authorList>
            <consortium name="EnsemblPlants"/>
        </authorList>
    </citation>
    <scope>IDENTIFICATION</scope>
    <source>
        <strain evidence="4">cv. Bd21</strain>
    </source>
</reference>
<accession>A0A0Q3G828</accession>
<keyword evidence="5" id="KW-1185">Reference proteome</keyword>
<keyword evidence="1" id="KW-0479">Metal-binding</keyword>
<dbReference type="EMBL" id="CM000881">
    <property type="protein sequence ID" value="KQK06653.1"/>
    <property type="molecule type" value="Genomic_DNA"/>
</dbReference>
<comment type="domain">
    <text evidence="1">The PHD-type zinc finger mediates the binding to H3K4me3.</text>
</comment>
<dbReference type="GO" id="GO:0008270">
    <property type="term" value="F:zinc ion binding"/>
    <property type="evidence" value="ECO:0007669"/>
    <property type="project" value="UniProtKB-KW"/>
</dbReference>
<comment type="subunit">
    <text evidence="1">Interacts with H3K4me3 and to a lesser extent with H3K4me2.</text>
</comment>
<dbReference type="Gramene" id="KQK06653">
    <property type="protein sequence ID" value="KQK06653"/>
    <property type="gene ID" value="BRADI_2g27647v3"/>
</dbReference>
<dbReference type="Pfam" id="PF12165">
    <property type="entry name" value="Alfin"/>
    <property type="match status" value="1"/>
</dbReference>